<gene>
    <name evidence="2" type="ORF">WN55_06872</name>
</gene>
<evidence type="ECO:0000313" key="2">
    <source>
        <dbReference type="EMBL" id="KZC14295.1"/>
    </source>
</evidence>
<feature type="compositionally biased region" description="Acidic residues" evidence="1">
    <location>
        <begin position="52"/>
        <end position="63"/>
    </location>
</feature>
<organism evidence="2 3">
    <name type="scientific">Dufourea novaeangliae</name>
    <name type="common">Sweat bee</name>
    <dbReference type="NCBI Taxonomy" id="178035"/>
    <lineage>
        <taxon>Eukaryota</taxon>
        <taxon>Metazoa</taxon>
        <taxon>Ecdysozoa</taxon>
        <taxon>Arthropoda</taxon>
        <taxon>Hexapoda</taxon>
        <taxon>Insecta</taxon>
        <taxon>Pterygota</taxon>
        <taxon>Neoptera</taxon>
        <taxon>Endopterygota</taxon>
        <taxon>Hymenoptera</taxon>
        <taxon>Apocrita</taxon>
        <taxon>Aculeata</taxon>
        <taxon>Apoidea</taxon>
        <taxon>Anthophila</taxon>
        <taxon>Halictidae</taxon>
        <taxon>Rophitinae</taxon>
        <taxon>Dufourea</taxon>
    </lineage>
</organism>
<protein>
    <submittedName>
        <fullName evidence="2">Uncharacterized protein</fullName>
    </submittedName>
</protein>
<dbReference type="Proteomes" id="UP000076502">
    <property type="component" value="Unassembled WGS sequence"/>
</dbReference>
<dbReference type="EMBL" id="KQ435057">
    <property type="protein sequence ID" value="KZC14295.1"/>
    <property type="molecule type" value="Genomic_DNA"/>
</dbReference>
<name>A0A154PQU4_DUFNO</name>
<reference evidence="2 3" key="1">
    <citation type="submission" date="2015-07" db="EMBL/GenBank/DDBJ databases">
        <title>The genome of Dufourea novaeangliae.</title>
        <authorList>
            <person name="Pan H."/>
            <person name="Kapheim K."/>
        </authorList>
    </citation>
    <scope>NUCLEOTIDE SEQUENCE [LARGE SCALE GENOMIC DNA]</scope>
    <source>
        <strain evidence="2">0120121106</strain>
        <tissue evidence="2">Whole body</tissue>
    </source>
</reference>
<accession>A0A154PQU4</accession>
<dbReference type="AlphaFoldDB" id="A0A154PQU4"/>
<proteinExistence type="predicted"/>
<evidence type="ECO:0000313" key="3">
    <source>
        <dbReference type="Proteomes" id="UP000076502"/>
    </source>
</evidence>
<evidence type="ECO:0000256" key="1">
    <source>
        <dbReference type="SAM" id="MobiDB-lite"/>
    </source>
</evidence>
<sequence length="339" mass="38745">MSREESIMEAQRRRALRMEEENGGTITPATWDNWSQEVEVEVGEDKQLGAEEQVEEGEEDLNSGEDNILDGITIGEDIWGEIPPSYSPVTSPISEWDEEMREDDNPTPPLEEEEVEEEEEFLWEVGDDWNILMKGRHYEKKMVGTKGLLVSDDYILVFEREDSTDEAGSGSGAILEELEEGEEDDIIWMDKVSVVEVGWGLWVGGVGGVGVRRTLALKMEDREMTRDAGSFIFDTLLRKSLKIKRKFSLLRWGVKGGGVLFTTKCEKTMKLMEEEVERGIRWRGSKVIRCPAEDLSRRNTVTIWCSHNTMLFGDMIETIRLEHPTLGAEDWVLWKESES</sequence>
<keyword evidence="3" id="KW-1185">Reference proteome</keyword>
<feature type="region of interest" description="Disordered" evidence="1">
    <location>
        <begin position="45"/>
        <end position="68"/>
    </location>
</feature>